<evidence type="ECO:0000256" key="1">
    <source>
        <dbReference type="ARBA" id="ARBA00010515"/>
    </source>
</evidence>
<name>A0A4D6M4X0_VIGUN</name>
<evidence type="ECO:0000259" key="2">
    <source>
        <dbReference type="Pfam" id="PF07859"/>
    </source>
</evidence>
<dbReference type="AlphaFoldDB" id="A0A4D6M4X0"/>
<dbReference type="GO" id="GO:0016787">
    <property type="term" value="F:hydrolase activity"/>
    <property type="evidence" value="ECO:0007669"/>
    <property type="project" value="InterPro"/>
</dbReference>
<protein>
    <submittedName>
        <fullName evidence="3">Gibberellin receptor GID1</fullName>
    </submittedName>
</protein>
<dbReference type="Gene3D" id="3.40.50.1820">
    <property type="entry name" value="alpha/beta hydrolase"/>
    <property type="match status" value="1"/>
</dbReference>
<gene>
    <name evidence="3" type="ORF">DEO72_LG5g3136</name>
</gene>
<dbReference type="InterPro" id="IPR029058">
    <property type="entry name" value="AB_hydrolase_fold"/>
</dbReference>
<keyword evidence="3" id="KW-0675">Receptor</keyword>
<proteinExistence type="inferred from homology"/>
<dbReference type="Proteomes" id="UP000501690">
    <property type="component" value="Linkage Group LG5"/>
</dbReference>
<dbReference type="Pfam" id="PF07859">
    <property type="entry name" value="Abhydrolase_3"/>
    <property type="match status" value="1"/>
</dbReference>
<evidence type="ECO:0000313" key="3">
    <source>
        <dbReference type="EMBL" id="QCD95044.1"/>
    </source>
</evidence>
<accession>A0A4D6M4X0</accession>
<dbReference type="EMBL" id="CP039349">
    <property type="protein sequence ID" value="QCD95044.1"/>
    <property type="molecule type" value="Genomic_DNA"/>
</dbReference>
<feature type="domain" description="Alpha/beta hydrolase fold-3" evidence="2">
    <location>
        <begin position="4"/>
        <end position="85"/>
    </location>
</feature>
<sequence>MVSYEITDWYWRAFLPSGSNRDHGAVNVSGPNGVDISGLDYPKTLLAVAGCDPIQDWRKKYYEWLRKSGKDVEIIEYPNMIHAFQLFPILPEASQFLSDFNHFVKKQVAGS</sequence>
<dbReference type="SUPFAM" id="SSF53474">
    <property type="entry name" value="alpha/beta-Hydrolases"/>
    <property type="match status" value="1"/>
</dbReference>
<keyword evidence="4" id="KW-1185">Reference proteome</keyword>
<organism evidence="3 4">
    <name type="scientific">Vigna unguiculata</name>
    <name type="common">Cowpea</name>
    <dbReference type="NCBI Taxonomy" id="3917"/>
    <lineage>
        <taxon>Eukaryota</taxon>
        <taxon>Viridiplantae</taxon>
        <taxon>Streptophyta</taxon>
        <taxon>Embryophyta</taxon>
        <taxon>Tracheophyta</taxon>
        <taxon>Spermatophyta</taxon>
        <taxon>Magnoliopsida</taxon>
        <taxon>eudicotyledons</taxon>
        <taxon>Gunneridae</taxon>
        <taxon>Pentapetalae</taxon>
        <taxon>rosids</taxon>
        <taxon>fabids</taxon>
        <taxon>Fabales</taxon>
        <taxon>Fabaceae</taxon>
        <taxon>Papilionoideae</taxon>
        <taxon>50 kb inversion clade</taxon>
        <taxon>NPAAA clade</taxon>
        <taxon>indigoferoid/millettioid clade</taxon>
        <taxon>Phaseoleae</taxon>
        <taxon>Vigna</taxon>
    </lineage>
</organism>
<reference evidence="3 4" key="1">
    <citation type="submission" date="2019-04" db="EMBL/GenBank/DDBJ databases">
        <title>An improved genome assembly and genetic linkage map for asparagus bean, Vigna unguiculata ssp. sesquipedialis.</title>
        <authorList>
            <person name="Xia Q."/>
            <person name="Zhang R."/>
            <person name="Dong Y."/>
        </authorList>
    </citation>
    <scope>NUCLEOTIDE SEQUENCE [LARGE SCALE GENOMIC DNA]</scope>
    <source>
        <tissue evidence="3">Leaf</tissue>
    </source>
</reference>
<comment type="similarity">
    <text evidence="1">Belongs to the 'GDXG' lipolytic enzyme family.</text>
</comment>
<evidence type="ECO:0000313" key="4">
    <source>
        <dbReference type="Proteomes" id="UP000501690"/>
    </source>
</evidence>
<dbReference type="InterPro" id="IPR013094">
    <property type="entry name" value="AB_hydrolase_3"/>
</dbReference>